<sequence length="216" mass="22729">MRLLSASVAAILTVIAIGVGLPTGAWAADQPNSLAIGGPGLKKPITVRAAGQQDLFNTLMRQVSWMAGQQGDPINPDPAKLGAKYTLTVFVNNAAAQVYELYPQAPGGPRAHRPAAQPKGSARNAWFYASVAMPDALAAAGVTLPHPDASGAAQEMIIQDPNGFAPAEATSQPISLGIDKTLRDQGRTLLLWLATPFVVLLLLFAAARRSRRYVAR</sequence>
<gene>
    <name evidence="3" type="ORF">Raf01_51880</name>
</gene>
<protein>
    <submittedName>
        <fullName evidence="3">Uncharacterized protein</fullName>
    </submittedName>
</protein>
<dbReference type="EMBL" id="BONZ01000049">
    <property type="protein sequence ID" value="GIH17016.1"/>
    <property type="molecule type" value="Genomic_DNA"/>
</dbReference>
<dbReference type="RefSeq" id="WP_203920571.1">
    <property type="nucleotide sequence ID" value="NZ_BONZ01000049.1"/>
</dbReference>
<accession>A0A8J3QYJ4</accession>
<dbReference type="AlphaFoldDB" id="A0A8J3QYJ4"/>
<reference evidence="3" key="1">
    <citation type="submission" date="2021-01" db="EMBL/GenBank/DDBJ databases">
        <title>Whole genome shotgun sequence of Rugosimonospora africana NBRC 104875.</title>
        <authorList>
            <person name="Komaki H."/>
            <person name="Tamura T."/>
        </authorList>
    </citation>
    <scope>NUCLEOTIDE SEQUENCE</scope>
    <source>
        <strain evidence="3">NBRC 104875</strain>
    </source>
</reference>
<comment type="caution">
    <text evidence="3">The sequence shown here is derived from an EMBL/GenBank/DDBJ whole genome shotgun (WGS) entry which is preliminary data.</text>
</comment>
<feature type="signal peptide" evidence="2">
    <location>
        <begin position="1"/>
        <end position="27"/>
    </location>
</feature>
<name>A0A8J3QYJ4_9ACTN</name>
<evidence type="ECO:0000313" key="3">
    <source>
        <dbReference type="EMBL" id="GIH17016.1"/>
    </source>
</evidence>
<proteinExistence type="predicted"/>
<evidence type="ECO:0000256" key="1">
    <source>
        <dbReference type="SAM" id="Phobius"/>
    </source>
</evidence>
<feature type="transmembrane region" description="Helical" evidence="1">
    <location>
        <begin position="189"/>
        <end position="207"/>
    </location>
</feature>
<evidence type="ECO:0000313" key="4">
    <source>
        <dbReference type="Proteomes" id="UP000642748"/>
    </source>
</evidence>
<keyword evidence="1" id="KW-1133">Transmembrane helix</keyword>
<dbReference type="Proteomes" id="UP000642748">
    <property type="component" value="Unassembled WGS sequence"/>
</dbReference>
<keyword evidence="1" id="KW-0812">Transmembrane</keyword>
<feature type="chain" id="PRO_5035292874" evidence="2">
    <location>
        <begin position="28"/>
        <end position="216"/>
    </location>
</feature>
<evidence type="ECO:0000256" key="2">
    <source>
        <dbReference type="SAM" id="SignalP"/>
    </source>
</evidence>
<keyword evidence="4" id="KW-1185">Reference proteome</keyword>
<keyword evidence="1" id="KW-0472">Membrane</keyword>
<organism evidence="3 4">
    <name type="scientific">Rugosimonospora africana</name>
    <dbReference type="NCBI Taxonomy" id="556532"/>
    <lineage>
        <taxon>Bacteria</taxon>
        <taxon>Bacillati</taxon>
        <taxon>Actinomycetota</taxon>
        <taxon>Actinomycetes</taxon>
        <taxon>Micromonosporales</taxon>
        <taxon>Micromonosporaceae</taxon>
        <taxon>Rugosimonospora</taxon>
    </lineage>
</organism>
<keyword evidence="2" id="KW-0732">Signal</keyword>